<dbReference type="Proteomes" id="UP000887580">
    <property type="component" value="Unplaced"/>
</dbReference>
<reference evidence="2" key="1">
    <citation type="submission" date="2022-11" db="UniProtKB">
        <authorList>
            <consortium name="WormBaseParasite"/>
        </authorList>
    </citation>
    <scope>IDENTIFICATION</scope>
</reference>
<proteinExistence type="predicted"/>
<sequence>MPLRNIILNDSQFDAFTYALESEIALIQGPPGTGKSFIGLQLAKFLLDENNWHQWNSHETPLLIVCYSNHSLDQFLKGISNFTGERKIVRVGGGCQDRVLN</sequence>
<organism evidence="1 2">
    <name type="scientific">Panagrolaimus sp. PS1159</name>
    <dbReference type="NCBI Taxonomy" id="55785"/>
    <lineage>
        <taxon>Eukaryota</taxon>
        <taxon>Metazoa</taxon>
        <taxon>Ecdysozoa</taxon>
        <taxon>Nematoda</taxon>
        <taxon>Chromadorea</taxon>
        <taxon>Rhabditida</taxon>
        <taxon>Tylenchina</taxon>
        <taxon>Panagrolaimomorpha</taxon>
        <taxon>Panagrolaimoidea</taxon>
        <taxon>Panagrolaimidae</taxon>
        <taxon>Panagrolaimus</taxon>
    </lineage>
</organism>
<name>A0AC35F196_9BILA</name>
<evidence type="ECO:0000313" key="2">
    <source>
        <dbReference type="WBParaSite" id="PS1159_v2.g12804.t1"/>
    </source>
</evidence>
<evidence type="ECO:0000313" key="1">
    <source>
        <dbReference type="Proteomes" id="UP000887580"/>
    </source>
</evidence>
<protein>
    <submittedName>
        <fullName evidence="2">DNA2/NAM7 helicase helicase domain-containing protein</fullName>
    </submittedName>
</protein>
<accession>A0AC35F196</accession>
<dbReference type="WBParaSite" id="PS1159_v2.g12804.t1">
    <property type="protein sequence ID" value="PS1159_v2.g12804.t1"/>
    <property type="gene ID" value="PS1159_v2.g12804"/>
</dbReference>